<dbReference type="HAMAP" id="MF_02094">
    <property type="entry name" value="Edd"/>
    <property type="match status" value="1"/>
</dbReference>
<comment type="similarity">
    <text evidence="1 11">Belongs to the IlvD/Edd family.</text>
</comment>
<evidence type="ECO:0000256" key="3">
    <source>
        <dbReference type="ARBA" id="ARBA00022714"/>
    </source>
</evidence>
<feature type="region of interest" description="Disordered" evidence="13">
    <location>
        <begin position="616"/>
        <end position="697"/>
    </location>
</feature>
<dbReference type="InterPro" id="IPR000581">
    <property type="entry name" value="ILV_EDD_N"/>
</dbReference>
<dbReference type="PROSITE" id="PS00887">
    <property type="entry name" value="ILVD_EDD_2"/>
    <property type="match status" value="1"/>
</dbReference>
<evidence type="ECO:0000256" key="9">
    <source>
        <dbReference type="ARBA" id="ARBA00023277"/>
    </source>
</evidence>
<organism evidence="16 17">
    <name type="scientific">Nonomuraea longicatena</name>
    <dbReference type="NCBI Taxonomy" id="83682"/>
    <lineage>
        <taxon>Bacteria</taxon>
        <taxon>Bacillati</taxon>
        <taxon>Actinomycetota</taxon>
        <taxon>Actinomycetes</taxon>
        <taxon>Streptosporangiales</taxon>
        <taxon>Streptosporangiaceae</taxon>
        <taxon>Nonomuraea</taxon>
    </lineage>
</organism>
<name>A0ABN1QLK1_9ACTN</name>
<sequence>MTIHPAVQEITDRIAERSAVSRSAYLARIRRDGEAARAKGPARAHLGCANLAHGFAAAPAEDKPVLRSAAKPGVAIVTSYNDMLSAHQPYETYPAELKRAVRAAGGVAQVAGGVPAMCDGITQGRAGMELSLYSRDVIAMSTAIALSHDMFDSTLLLGVCDKIVPGLFIGALHFGHLPAIFVPAGPMGSGLPNKVKARTRQLYAEGKVGRAELLDAESSSYHSPGTCTFYGTANSNQALMEVMGLHLPGSTFVGPHTELRHALTEAAGRRAVEITAHGGEYTPLGELVDEKSIVNACVALLATGGSTNHTLHLVAMAAAAGLVLTWDDLACLSKAVPSLTKIYPNGEADVNHFRDAGGMQVLIGDLLDHGLLHGDVLTVAGRGLDHYRSAPELKEGELVWRERTEGSGDLSVLRPVSDPFSADGGIHMVDGNLGCAVSKVSAVKPEHLVIEAPAKVFDDQSELLSAFEAGALDGQDFVAVIRYQGPSANGMPELHKLTPPLAVLLDRGQRVAIVTDGRMSGASGKVPAAIHLSPEAADGGPIALVREGDLIRLDSAAGTLEVLADLSGRVPDGRALSDAEWVGTGRELFAAFRRMAGPAQYGAGVFGVSGAEHPDHGPGLGFAAPAGASHAEAAPHGADDGAQPSHGAFPHRVGTGEDGPAPSPYGSTTPSPHRHAASPPRLDGAGEDATGGDGAAR</sequence>
<evidence type="ECO:0000259" key="14">
    <source>
        <dbReference type="Pfam" id="PF00920"/>
    </source>
</evidence>
<dbReference type="InterPro" id="IPR042096">
    <property type="entry name" value="Dihydro-acid_dehy_C"/>
</dbReference>
<dbReference type="SUPFAM" id="SSF143975">
    <property type="entry name" value="IlvD/EDD N-terminal domain-like"/>
    <property type="match status" value="1"/>
</dbReference>
<dbReference type="PROSITE" id="PS00886">
    <property type="entry name" value="ILVD_EDD_1"/>
    <property type="match status" value="1"/>
</dbReference>
<dbReference type="SUPFAM" id="SSF52016">
    <property type="entry name" value="LeuD/IlvD-like"/>
    <property type="match status" value="1"/>
</dbReference>
<dbReference type="NCBIfam" id="TIGR01196">
    <property type="entry name" value="edd"/>
    <property type="match status" value="1"/>
</dbReference>
<keyword evidence="10" id="KW-0028">Amino-acid biosynthesis</keyword>
<dbReference type="Gene3D" id="3.50.30.80">
    <property type="entry name" value="IlvD/EDD C-terminal domain-like"/>
    <property type="match status" value="1"/>
</dbReference>
<dbReference type="EC" id="4.2.1.12" evidence="11 12"/>
<protein>
    <recommendedName>
        <fullName evidence="11 12">Phosphogluconate dehydratase</fullName>
        <ecNumber evidence="11 12">4.2.1.12</ecNumber>
    </recommendedName>
</protein>
<evidence type="ECO:0000256" key="13">
    <source>
        <dbReference type="SAM" id="MobiDB-lite"/>
    </source>
</evidence>
<keyword evidence="5 11" id="KW-0408">Iron</keyword>
<keyword evidence="9 11" id="KW-0119">Carbohydrate metabolism</keyword>
<dbReference type="PANTHER" id="PTHR43661">
    <property type="entry name" value="D-XYLONATE DEHYDRATASE"/>
    <property type="match status" value="1"/>
</dbReference>
<dbReference type="Proteomes" id="UP001501578">
    <property type="component" value="Unassembled WGS sequence"/>
</dbReference>
<evidence type="ECO:0000313" key="17">
    <source>
        <dbReference type="Proteomes" id="UP001501578"/>
    </source>
</evidence>
<feature type="binding site" evidence="11">
    <location>
        <position position="227"/>
    </location>
    <ligand>
        <name>[4Fe-4S] cluster</name>
        <dbReference type="ChEBI" id="CHEBI:49883"/>
    </ligand>
</feature>
<keyword evidence="6 11" id="KW-0411">Iron-sulfur</keyword>
<dbReference type="Pfam" id="PF24877">
    <property type="entry name" value="ILV_EDD_C"/>
    <property type="match status" value="1"/>
</dbReference>
<dbReference type="RefSeq" id="WP_343953306.1">
    <property type="nucleotide sequence ID" value="NZ_BAAAHQ010000036.1"/>
</dbReference>
<comment type="caution">
    <text evidence="16">The sequence shown here is derived from an EMBL/GenBank/DDBJ whole genome shotgun (WGS) entry which is preliminary data.</text>
</comment>
<feature type="binding site" evidence="11">
    <location>
        <position position="160"/>
    </location>
    <ligand>
        <name>[4Fe-4S] cluster</name>
        <dbReference type="ChEBI" id="CHEBI:49883"/>
    </ligand>
</feature>
<keyword evidence="7 11" id="KW-0311">Gluconate utilization</keyword>
<keyword evidence="3" id="KW-0001">2Fe-2S</keyword>
<evidence type="ECO:0000256" key="2">
    <source>
        <dbReference type="ARBA" id="ARBA00022485"/>
    </source>
</evidence>
<evidence type="ECO:0000256" key="7">
    <source>
        <dbReference type="ARBA" id="ARBA00023064"/>
    </source>
</evidence>
<keyword evidence="17" id="KW-1185">Reference proteome</keyword>
<reference evidence="16 17" key="1">
    <citation type="journal article" date="2019" name="Int. J. Syst. Evol. Microbiol.">
        <title>The Global Catalogue of Microorganisms (GCM) 10K type strain sequencing project: providing services to taxonomists for standard genome sequencing and annotation.</title>
        <authorList>
            <consortium name="The Broad Institute Genomics Platform"/>
            <consortium name="The Broad Institute Genome Sequencing Center for Infectious Disease"/>
            <person name="Wu L."/>
            <person name="Ma J."/>
        </authorList>
    </citation>
    <scope>NUCLEOTIDE SEQUENCE [LARGE SCALE GENOMIC DNA]</scope>
    <source>
        <strain evidence="16 17">JCM 11136</strain>
    </source>
</reference>
<evidence type="ECO:0000313" key="16">
    <source>
        <dbReference type="EMBL" id="GAA0944295.1"/>
    </source>
</evidence>
<dbReference type="InterPro" id="IPR037237">
    <property type="entry name" value="IlvD/EDD_N"/>
</dbReference>
<feature type="domain" description="Dihydroxy-acid/6-phosphogluconate dehydratase C-terminal" evidence="15">
    <location>
        <begin position="412"/>
        <end position="603"/>
    </location>
</feature>
<comment type="pathway">
    <text evidence="11">Carbohydrate metabolism; Entner-Doudoroff pathway.</text>
</comment>
<proteinExistence type="inferred from homology"/>
<dbReference type="PANTHER" id="PTHR43661:SF1">
    <property type="entry name" value="PHOSPHOGLUCONATE DEHYDRATASE"/>
    <property type="match status" value="1"/>
</dbReference>
<dbReference type="InterPro" id="IPR056740">
    <property type="entry name" value="ILV_EDD_C"/>
</dbReference>
<keyword evidence="4 11" id="KW-0479">Metal-binding</keyword>
<evidence type="ECO:0000259" key="15">
    <source>
        <dbReference type="Pfam" id="PF24877"/>
    </source>
</evidence>
<evidence type="ECO:0000256" key="10">
    <source>
        <dbReference type="ARBA" id="ARBA00023304"/>
    </source>
</evidence>
<evidence type="ECO:0000256" key="8">
    <source>
        <dbReference type="ARBA" id="ARBA00023239"/>
    </source>
</evidence>
<evidence type="ECO:0000256" key="1">
    <source>
        <dbReference type="ARBA" id="ARBA00006486"/>
    </source>
</evidence>
<evidence type="ECO:0000256" key="12">
    <source>
        <dbReference type="NCBIfam" id="TIGR01196"/>
    </source>
</evidence>
<dbReference type="InterPro" id="IPR004786">
    <property type="entry name" value="6-phosphgluc_deHydtase"/>
</dbReference>
<keyword evidence="8 11" id="KW-0456">Lyase</keyword>
<keyword evidence="2 11" id="KW-0004">4Fe-4S</keyword>
<evidence type="ECO:0000256" key="6">
    <source>
        <dbReference type="ARBA" id="ARBA00023014"/>
    </source>
</evidence>
<accession>A0ABN1QLK1</accession>
<dbReference type="Pfam" id="PF00920">
    <property type="entry name" value="ILVD_EDD_N"/>
    <property type="match status" value="1"/>
</dbReference>
<evidence type="ECO:0000256" key="5">
    <source>
        <dbReference type="ARBA" id="ARBA00023004"/>
    </source>
</evidence>
<feature type="compositionally biased region" description="Low complexity" evidence="13">
    <location>
        <begin position="621"/>
        <end position="636"/>
    </location>
</feature>
<comment type="catalytic activity">
    <reaction evidence="11">
        <text>6-phospho-D-gluconate = 2-dehydro-3-deoxy-6-phospho-D-gluconate + H2O</text>
        <dbReference type="Rhea" id="RHEA:17277"/>
        <dbReference type="ChEBI" id="CHEBI:15377"/>
        <dbReference type="ChEBI" id="CHEBI:57569"/>
        <dbReference type="ChEBI" id="CHEBI:58759"/>
        <dbReference type="EC" id="4.2.1.12"/>
    </reaction>
</comment>
<comment type="function">
    <text evidence="11">Catalyzes the dehydration of 6-phospho-D-gluconate to 2-dehydro-3-deoxy-6-phospho-D-gluconate.</text>
</comment>
<evidence type="ECO:0000256" key="4">
    <source>
        <dbReference type="ARBA" id="ARBA00022723"/>
    </source>
</evidence>
<evidence type="ECO:0000256" key="11">
    <source>
        <dbReference type="HAMAP-Rule" id="MF_02094"/>
    </source>
</evidence>
<dbReference type="InterPro" id="IPR020558">
    <property type="entry name" value="DiOHA_6PGluconate_deHydtase_CS"/>
</dbReference>
<feature type="domain" description="Dihydroxy-acid/6-phosphogluconate dehydratase N-terminal" evidence="14">
    <location>
        <begin position="71"/>
        <end position="385"/>
    </location>
</feature>
<dbReference type="EMBL" id="BAAAHQ010000036">
    <property type="protein sequence ID" value="GAA0944295.1"/>
    <property type="molecule type" value="Genomic_DNA"/>
</dbReference>
<keyword evidence="10" id="KW-0100">Branched-chain amino acid biosynthesis</keyword>
<gene>
    <name evidence="11 16" type="primary">edd</name>
    <name evidence="16" type="ORF">GCM10009560_58290</name>
</gene>
<comment type="cofactor">
    <cofactor evidence="11">
        <name>[4Fe-4S] cluster</name>
        <dbReference type="ChEBI" id="CHEBI:49883"/>
    </cofactor>
    <text evidence="11">Binds 1 [4Fe-4S] cluster.</text>
</comment>